<accession>A0A075FIW2</accession>
<name>A0A075FIW2_9ARCH</name>
<proteinExistence type="predicted"/>
<dbReference type="EMBL" id="KF900336">
    <property type="protein sequence ID" value="AIE91385.1"/>
    <property type="molecule type" value="Genomic_DNA"/>
</dbReference>
<evidence type="ECO:0000313" key="1">
    <source>
        <dbReference type="EMBL" id="AIE91385.1"/>
    </source>
</evidence>
<reference evidence="1" key="1">
    <citation type="journal article" date="2014" name="Genome Biol. Evol.">
        <title>Pangenome evidence for extensive interdomain horizontal transfer affecting lineage core and shell genes in uncultured planktonic thaumarchaeota and euryarchaeota.</title>
        <authorList>
            <person name="Deschamps P."/>
            <person name="Zivanovic Y."/>
            <person name="Moreira D."/>
            <person name="Rodriguez-Valera F."/>
            <person name="Lopez-Garcia P."/>
        </authorList>
    </citation>
    <scope>NUCLEOTIDE SEQUENCE</scope>
</reference>
<dbReference type="AlphaFoldDB" id="A0A075FIW2"/>
<organism evidence="1">
    <name type="scientific">uncultured marine thaumarchaeote AD1000_118_C08</name>
    <dbReference type="NCBI Taxonomy" id="1455889"/>
    <lineage>
        <taxon>Archaea</taxon>
        <taxon>Nitrososphaerota</taxon>
        <taxon>environmental samples</taxon>
    </lineage>
</organism>
<protein>
    <submittedName>
        <fullName evidence="1">Uncharacterized protein</fullName>
    </submittedName>
</protein>
<sequence>MSNKIEIITAYTLQQCDSCKEQSKQKFSDGDYVFKEISKCSSCDGQVMVTKIFGESLTQ</sequence>